<dbReference type="GO" id="GO:0004601">
    <property type="term" value="F:peroxidase activity"/>
    <property type="evidence" value="ECO:0007669"/>
    <property type="project" value="UniProtKB-KW"/>
</dbReference>
<keyword evidence="4" id="KW-0479">Metal-binding</keyword>
<evidence type="ECO:0000259" key="9">
    <source>
        <dbReference type="Pfam" id="PF20628"/>
    </source>
</evidence>
<evidence type="ECO:0000256" key="5">
    <source>
        <dbReference type="ARBA" id="ARBA00022729"/>
    </source>
</evidence>
<evidence type="ECO:0000256" key="8">
    <source>
        <dbReference type="ARBA" id="ARBA00025737"/>
    </source>
</evidence>
<protein>
    <submittedName>
        <fullName evidence="10">Dyp-type peroxidase</fullName>
    </submittedName>
</protein>
<feature type="domain" description="Dyp-type peroxidase C-terminal" evidence="9">
    <location>
        <begin position="85"/>
        <end position="275"/>
    </location>
</feature>
<dbReference type="InterPro" id="IPR006314">
    <property type="entry name" value="Dyp_peroxidase"/>
</dbReference>
<evidence type="ECO:0000256" key="4">
    <source>
        <dbReference type="ARBA" id="ARBA00022723"/>
    </source>
</evidence>
<dbReference type="PANTHER" id="PTHR30521:SF4">
    <property type="entry name" value="DEFERROCHELATASE"/>
    <property type="match status" value="1"/>
</dbReference>
<comment type="similarity">
    <text evidence="8">Belongs to the DyP-type peroxidase family.</text>
</comment>
<evidence type="ECO:0000256" key="7">
    <source>
        <dbReference type="ARBA" id="ARBA00023004"/>
    </source>
</evidence>
<proteinExistence type="inferred from homology"/>
<comment type="cofactor">
    <cofactor evidence="1">
        <name>heme b</name>
        <dbReference type="ChEBI" id="CHEBI:60344"/>
    </cofactor>
</comment>
<comment type="caution">
    <text evidence="10">The sequence shown here is derived from an EMBL/GenBank/DDBJ whole genome shotgun (WGS) entry which is preliminary data.</text>
</comment>
<dbReference type="InterPro" id="IPR048328">
    <property type="entry name" value="Dyp_perox_C"/>
</dbReference>
<sequence length="350" mass="38198">MREPARRAGGTRAFGFKDGVSQPGVRGVTADGDFITPRYIDPRNPHSHIFGKAGQPLVWPGQFIAGWPRQNPADPLVPDDGGVFPAWANNGSYLVCRRLNQDVMAFWDFAAAASEQYGSDPVHFASMLVGRWPSGAPISRSPKKDDLDLAGDEFAHNYFLFEDDSRDWTPTKELLDGGYPGDSHPRARSDIFGHACPLAGHIRKVNPRDSGTDFGAPADTLLRLMLRRGIPYGEVLAGVHSPPPELVTAERGLMFVAYMSSVQDQFEFVIRRWSNSSKQPNATGHDPIIGQSDVHGDRQRTVELLSVSGDKQTFVLDREWVTPTGGGYFFSPAISAVAGVLAGDKIGKPL</sequence>
<dbReference type="EMBL" id="QXGH01000024">
    <property type="protein sequence ID" value="RHW25395.1"/>
    <property type="molecule type" value="Genomic_DNA"/>
</dbReference>
<dbReference type="PROSITE" id="PS51404">
    <property type="entry name" value="DYP_PEROXIDASE"/>
    <property type="match status" value="1"/>
</dbReference>
<dbReference type="NCBIfam" id="TIGR01413">
    <property type="entry name" value="Dyp_perox_fam"/>
    <property type="match status" value="1"/>
</dbReference>
<dbReference type="Pfam" id="PF20628">
    <property type="entry name" value="Dyp_perox_C"/>
    <property type="match status" value="1"/>
</dbReference>
<dbReference type="PANTHER" id="PTHR30521">
    <property type="entry name" value="DEFERROCHELATASE/PEROXIDASE"/>
    <property type="match status" value="1"/>
</dbReference>
<name>A0A417XYF6_9ACTN</name>
<keyword evidence="7" id="KW-0408">Iron</keyword>
<keyword evidence="6" id="KW-0560">Oxidoreductase</keyword>
<evidence type="ECO:0000256" key="2">
    <source>
        <dbReference type="ARBA" id="ARBA00022559"/>
    </source>
</evidence>
<gene>
    <name evidence="10" type="ORF">D0Z08_19395</name>
</gene>
<dbReference type="GO" id="GO:0020037">
    <property type="term" value="F:heme binding"/>
    <property type="evidence" value="ECO:0007669"/>
    <property type="project" value="InterPro"/>
</dbReference>
<dbReference type="GO" id="GO:0005829">
    <property type="term" value="C:cytosol"/>
    <property type="evidence" value="ECO:0007669"/>
    <property type="project" value="TreeGrafter"/>
</dbReference>
<dbReference type="InterPro" id="IPR011008">
    <property type="entry name" value="Dimeric_a/b-barrel"/>
</dbReference>
<dbReference type="OrthoDB" id="236246at2"/>
<dbReference type="AlphaFoldDB" id="A0A417XYF6"/>
<keyword evidence="5" id="KW-0732">Signal</keyword>
<keyword evidence="3" id="KW-0349">Heme</keyword>
<evidence type="ECO:0000313" key="10">
    <source>
        <dbReference type="EMBL" id="RHW25395.1"/>
    </source>
</evidence>
<reference evidence="10 11" key="1">
    <citation type="submission" date="2018-09" db="EMBL/GenBank/DDBJ databases">
        <title>Genome sequencing of Nocardioides immobilis CCTCC AB 2017083 for comparison to Nocardioides silvaticus.</title>
        <authorList>
            <person name="Li C."/>
            <person name="Wang G."/>
        </authorList>
    </citation>
    <scope>NUCLEOTIDE SEQUENCE [LARGE SCALE GENOMIC DNA]</scope>
    <source>
        <strain evidence="10 11">CCTCC AB 2017083</strain>
    </source>
</reference>
<dbReference type="SUPFAM" id="SSF54909">
    <property type="entry name" value="Dimeric alpha+beta barrel"/>
    <property type="match status" value="1"/>
</dbReference>
<keyword evidence="2 10" id="KW-0575">Peroxidase</keyword>
<organism evidence="10 11">
    <name type="scientific">Nocardioides immobilis</name>
    <dbReference type="NCBI Taxonomy" id="2049295"/>
    <lineage>
        <taxon>Bacteria</taxon>
        <taxon>Bacillati</taxon>
        <taxon>Actinomycetota</taxon>
        <taxon>Actinomycetes</taxon>
        <taxon>Propionibacteriales</taxon>
        <taxon>Nocardioidaceae</taxon>
        <taxon>Nocardioides</taxon>
    </lineage>
</organism>
<evidence type="ECO:0000256" key="3">
    <source>
        <dbReference type="ARBA" id="ARBA00022617"/>
    </source>
</evidence>
<evidence type="ECO:0000256" key="6">
    <source>
        <dbReference type="ARBA" id="ARBA00023002"/>
    </source>
</evidence>
<accession>A0A417XYF6</accession>
<keyword evidence="11" id="KW-1185">Reference proteome</keyword>
<evidence type="ECO:0000256" key="1">
    <source>
        <dbReference type="ARBA" id="ARBA00001970"/>
    </source>
</evidence>
<dbReference type="Proteomes" id="UP000283644">
    <property type="component" value="Unassembled WGS sequence"/>
</dbReference>
<evidence type="ECO:0000313" key="11">
    <source>
        <dbReference type="Proteomes" id="UP000283644"/>
    </source>
</evidence>
<dbReference type="GO" id="GO:0046872">
    <property type="term" value="F:metal ion binding"/>
    <property type="evidence" value="ECO:0007669"/>
    <property type="project" value="UniProtKB-KW"/>
</dbReference>